<dbReference type="Pfam" id="PF07681">
    <property type="entry name" value="DoxX"/>
    <property type="match status" value="1"/>
</dbReference>
<comment type="subcellular location">
    <subcellularLocation>
        <location evidence="1">Cell membrane</location>
        <topology evidence="1">Multi-pass membrane protein</topology>
    </subcellularLocation>
</comment>
<comment type="caution">
    <text evidence="8">The sequence shown here is derived from an EMBL/GenBank/DDBJ whole genome shotgun (WGS) entry which is preliminary data.</text>
</comment>
<dbReference type="RefSeq" id="WP_265764301.1">
    <property type="nucleotide sequence ID" value="NZ_JAGGJA010000001.1"/>
</dbReference>
<dbReference type="PANTHER" id="PTHR33452">
    <property type="entry name" value="OXIDOREDUCTASE CATD-RELATED"/>
    <property type="match status" value="1"/>
</dbReference>
<sequence>MLKSLKSSTLSEFVDAKTSAAIFRIFIAFFMIYLHGFGKVMNVLSGFGDDFQFLNFLGLGPEISFTLAALAEGVFAFFILIGFWTRLSSLILIINMAVAIFMFHIPRGDAFGDFEIAALYLLAFVIIFLMGPGKFAVDK</sequence>
<accession>A0ABT3PI81</accession>
<dbReference type="PANTHER" id="PTHR33452:SF1">
    <property type="entry name" value="INNER MEMBRANE PROTEIN YPHA-RELATED"/>
    <property type="match status" value="1"/>
</dbReference>
<keyword evidence="9" id="KW-1185">Reference proteome</keyword>
<keyword evidence="5 7" id="KW-1133">Transmembrane helix</keyword>
<dbReference type="EMBL" id="JAGGJA010000001">
    <property type="protein sequence ID" value="MCW9705637.1"/>
    <property type="molecule type" value="Genomic_DNA"/>
</dbReference>
<protein>
    <submittedName>
        <fullName evidence="8">DoxX family protein</fullName>
    </submittedName>
</protein>
<feature type="transmembrane region" description="Helical" evidence="7">
    <location>
        <begin position="58"/>
        <end position="80"/>
    </location>
</feature>
<feature type="transmembrane region" description="Helical" evidence="7">
    <location>
        <begin position="21"/>
        <end position="38"/>
    </location>
</feature>
<reference evidence="8 9" key="1">
    <citation type="submission" date="2021-03" db="EMBL/GenBank/DDBJ databases">
        <title>Aliifodinibius sp. nov., a new bacterium isolated from saline soil.</title>
        <authorList>
            <person name="Galisteo C."/>
            <person name="De La Haba R."/>
            <person name="Sanchez-Porro C."/>
            <person name="Ventosa A."/>
        </authorList>
    </citation>
    <scope>NUCLEOTIDE SEQUENCE [LARGE SCALE GENOMIC DNA]</scope>
    <source>
        <strain evidence="8 9">1BSP15-2V2</strain>
    </source>
</reference>
<evidence type="ECO:0000256" key="6">
    <source>
        <dbReference type="ARBA" id="ARBA00023136"/>
    </source>
</evidence>
<keyword evidence="4 7" id="KW-0812">Transmembrane</keyword>
<evidence type="ECO:0000256" key="1">
    <source>
        <dbReference type="ARBA" id="ARBA00004651"/>
    </source>
</evidence>
<evidence type="ECO:0000313" key="8">
    <source>
        <dbReference type="EMBL" id="MCW9705637.1"/>
    </source>
</evidence>
<evidence type="ECO:0000256" key="4">
    <source>
        <dbReference type="ARBA" id="ARBA00022692"/>
    </source>
</evidence>
<evidence type="ECO:0000256" key="3">
    <source>
        <dbReference type="ARBA" id="ARBA00022475"/>
    </source>
</evidence>
<evidence type="ECO:0000313" key="9">
    <source>
        <dbReference type="Proteomes" id="UP001207918"/>
    </source>
</evidence>
<feature type="transmembrane region" description="Helical" evidence="7">
    <location>
        <begin position="87"/>
        <end position="105"/>
    </location>
</feature>
<name>A0ABT3PI81_9BACT</name>
<evidence type="ECO:0000256" key="2">
    <source>
        <dbReference type="ARBA" id="ARBA00006679"/>
    </source>
</evidence>
<dbReference type="InterPro" id="IPR032808">
    <property type="entry name" value="DoxX"/>
</dbReference>
<evidence type="ECO:0000256" key="7">
    <source>
        <dbReference type="SAM" id="Phobius"/>
    </source>
</evidence>
<dbReference type="InterPro" id="IPR051907">
    <property type="entry name" value="DoxX-like_oxidoreductase"/>
</dbReference>
<keyword evidence="6 7" id="KW-0472">Membrane</keyword>
<evidence type="ECO:0000256" key="5">
    <source>
        <dbReference type="ARBA" id="ARBA00022989"/>
    </source>
</evidence>
<dbReference type="Proteomes" id="UP001207918">
    <property type="component" value="Unassembled WGS sequence"/>
</dbReference>
<organism evidence="8 9">
    <name type="scientific">Fodinibius salsisoli</name>
    <dbReference type="NCBI Taxonomy" id="2820877"/>
    <lineage>
        <taxon>Bacteria</taxon>
        <taxon>Pseudomonadati</taxon>
        <taxon>Balneolota</taxon>
        <taxon>Balneolia</taxon>
        <taxon>Balneolales</taxon>
        <taxon>Balneolaceae</taxon>
        <taxon>Fodinibius</taxon>
    </lineage>
</organism>
<proteinExistence type="inferred from homology"/>
<gene>
    <name evidence="8" type="ORF">J6I44_02160</name>
</gene>
<comment type="similarity">
    <text evidence="2">Belongs to the DoxX family.</text>
</comment>
<keyword evidence="3" id="KW-1003">Cell membrane</keyword>
<feature type="transmembrane region" description="Helical" evidence="7">
    <location>
        <begin position="117"/>
        <end position="137"/>
    </location>
</feature>